<evidence type="ECO:0000259" key="7">
    <source>
        <dbReference type="Pfam" id="PF01171"/>
    </source>
</evidence>
<dbReference type="EMBL" id="SNXY01000007">
    <property type="protein sequence ID" value="TDP85088.1"/>
    <property type="molecule type" value="Genomic_DNA"/>
</dbReference>
<dbReference type="Proteomes" id="UP000294547">
    <property type="component" value="Unassembled WGS sequence"/>
</dbReference>
<dbReference type="AlphaFoldDB" id="A0A4V3CW58"/>
<dbReference type="OrthoDB" id="9807403at2"/>
<dbReference type="HAMAP" id="MF_01161">
    <property type="entry name" value="tRNA_Ile_lys_synt"/>
    <property type="match status" value="1"/>
</dbReference>
<feature type="binding site" evidence="6">
    <location>
        <begin position="33"/>
        <end position="38"/>
    </location>
    <ligand>
        <name>ATP</name>
        <dbReference type="ChEBI" id="CHEBI:30616"/>
    </ligand>
</feature>
<keyword evidence="6" id="KW-0963">Cytoplasm</keyword>
<keyword evidence="1 6" id="KW-0436">Ligase</keyword>
<evidence type="ECO:0000256" key="1">
    <source>
        <dbReference type="ARBA" id="ARBA00022598"/>
    </source>
</evidence>
<dbReference type="InterPro" id="IPR011063">
    <property type="entry name" value="TilS/TtcA_N"/>
</dbReference>
<evidence type="ECO:0000313" key="9">
    <source>
        <dbReference type="Proteomes" id="UP000294547"/>
    </source>
</evidence>
<dbReference type="InterPro" id="IPR012795">
    <property type="entry name" value="tRNA_Ile_lys_synt_N"/>
</dbReference>
<evidence type="ECO:0000256" key="4">
    <source>
        <dbReference type="ARBA" id="ARBA00022840"/>
    </source>
</evidence>
<comment type="caution">
    <text evidence="8">The sequence shown here is derived from an EMBL/GenBank/DDBJ whole genome shotgun (WGS) entry which is preliminary data.</text>
</comment>
<comment type="function">
    <text evidence="6">Ligates lysine onto the cytidine present at position 34 of the AUA codon-specific tRNA(Ile) that contains the anticodon CAU, in an ATP-dependent manner. Cytidine is converted to lysidine, thus changing the amino acid specificity of the tRNA from methionine to isoleucine.</text>
</comment>
<evidence type="ECO:0000256" key="3">
    <source>
        <dbReference type="ARBA" id="ARBA00022741"/>
    </source>
</evidence>
<dbReference type="NCBIfam" id="TIGR02432">
    <property type="entry name" value="lysidine_TilS_N"/>
    <property type="match status" value="1"/>
</dbReference>
<evidence type="ECO:0000313" key="8">
    <source>
        <dbReference type="EMBL" id="TDP85088.1"/>
    </source>
</evidence>
<name>A0A4V3CW58_9HYPH</name>
<proteinExistence type="inferred from homology"/>
<dbReference type="Gene3D" id="3.40.50.620">
    <property type="entry name" value="HUPs"/>
    <property type="match status" value="1"/>
</dbReference>
<comment type="catalytic activity">
    <reaction evidence="5 6">
        <text>cytidine(34) in tRNA(Ile2) + L-lysine + ATP = lysidine(34) in tRNA(Ile2) + AMP + diphosphate + H(+)</text>
        <dbReference type="Rhea" id="RHEA:43744"/>
        <dbReference type="Rhea" id="RHEA-COMP:10625"/>
        <dbReference type="Rhea" id="RHEA-COMP:10670"/>
        <dbReference type="ChEBI" id="CHEBI:15378"/>
        <dbReference type="ChEBI" id="CHEBI:30616"/>
        <dbReference type="ChEBI" id="CHEBI:32551"/>
        <dbReference type="ChEBI" id="CHEBI:33019"/>
        <dbReference type="ChEBI" id="CHEBI:82748"/>
        <dbReference type="ChEBI" id="CHEBI:83665"/>
        <dbReference type="ChEBI" id="CHEBI:456215"/>
        <dbReference type="EC" id="6.3.4.19"/>
    </reaction>
</comment>
<feature type="domain" description="tRNA(Ile)-lysidine/2-thiocytidine synthase N-terminal" evidence="7">
    <location>
        <begin position="28"/>
        <end position="210"/>
    </location>
</feature>
<sequence>MSAAAPDRPVGDDEARDLLAPLEGLAAVGVAVSGGPDSTALLLIADRWARATSAPPDLHVLTVDHGLRTAARAEAEAVAALAGRLGRPAEILVWDHAGAPPAADLQAAARAARYSLLADAARRRGLAAVLLAHTRDDVAETFLIRLARGSGLAGLAAMRPERIVDGVRFLRPLLAVPKARLAATVAAAGLVAADDPSNRADRFLRARIRATLPALAALGLTPERLAATAHRLARAAAVVEAATADLRAGAVTDHGGVFAVDAVALAAAPAEVGLRLLSDLARAVRPGDYGPRAAPLEAWLDAFAAGAAPRRTVAGVVLDARRRRAVWLYAEAGRAGFPVLALDRPGRHVWDGRFAVDVAVAPPPGARVVAGRDLAALPRAAAAGLPRLDGWDPPPGAVVLRPLGAAGTSAGDEELVISR</sequence>
<keyword evidence="3 6" id="KW-0547">Nucleotide-binding</keyword>
<dbReference type="EC" id="6.3.4.19" evidence="6"/>
<dbReference type="RefSeq" id="WP_126540961.1">
    <property type="nucleotide sequence ID" value="NZ_BSPM01000004.1"/>
</dbReference>
<organism evidence="8 9">
    <name type="scientific">Oharaeibacter diazotrophicus</name>
    <dbReference type="NCBI Taxonomy" id="1920512"/>
    <lineage>
        <taxon>Bacteria</taxon>
        <taxon>Pseudomonadati</taxon>
        <taxon>Pseudomonadota</taxon>
        <taxon>Alphaproteobacteria</taxon>
        <taxon>Hyphomicrobiales</taxon>
        <taxon>Pleomorphomonadaceae</taxon>
        <taxon>Oharaeibacter</taxon>
    </lineage>
</organism>
<dbReference type="GO" id="GO:0005524">
    <property type="term" value="F:ATP binding"/>
    <property type="evidence" value="ECO:0007669"/>
    <property type="project" value="UniProtKB-UniRule"/>
</dbReference>
<dbReference type="GO" id="GO:0032267">
    <property type="term" value="F:tRNA(Ile)-lysidine synthase activity"/>
    <property type="evidence" value="ECO:0007669"/>
    <property type="project" value="UniProtKB-EC"/>
</dbReference>
<evidence type="ECO:0000256" key="5">
    <source>
        <dbReference type="ARBA" id="ARBA00048539"/>
    </source>
</evidence>
<keyword evidence="4 6" id="KW-0067">ATP-binding</keyword>
<evidence type="ECO:0000256" key="6">
    <source>
        <dbReference type="HAMAP-Rule" id="MF_01161"/>
    </source>
</evidence>
<dbReference type="SUPFAM" id="SSF52402">
    <property type="entry name" value="Adenine nucleotide alpha hydrolases-like"/>
    <property type="match status" value="1"/>
</dbReference>
<comment type="subcellular location">
    <subcellularLocation>
        <location evidence="6">Cytoplasm</location>
    </subcellularLocation>
</comment>
<dbReference type="CDD" id="cd01992">
    <property type="entry name" value="TilS_N"/>
    <property type="match status" value="1"/>
</dbReference>
<dbReference type="InterPro" id="IPR012094">
    <property type="entry name" value="tRNA_Ile_lys_synt"/>
</dbReference>
<comment type="similarity">
    <text evidence="6">Belongs to the tRNA(Ile)-lysidine synthase family.</text>
</comment>
<evidence type="ECO:0000256" key="2">
    <source>
        <dbReference type="ARBA" id="ARBA00022694"/>
    </source>
</evidence>
<keyword evidence="2 6" id="KW-0819">tRNA processing</keyword>
<reference evidence="8 9" key="1">
    <citation type="submission" date="2019-03" db="EMBL/GenBank/DDBJ databases">
        <title>Genomic Encyclopedia of Type Strains, Phase IV (KMG-IV): sequencing the most valuable type-strain genomes for metagenomic binning, comparative biology and taxonomic classification.</title>
        <authorList>
            <person name="Goeker M."/>
        </authorList>
    </citation>
    <scope>NUCLEOTIDE SEQUENCE [LARGE SCALE GENOMIC DNA]</scope>
    <source>
        <strain evidence="8 9">DSM 102969</strain>
    </source>
</reference>
<dbReference type="PANTHER" id="PTHR43033:SF1">
    <property type="entry name" value="TRNA(ILE)-LYSIDINE SYNTHASE-RELATED"/>
    <property type="match status" value="1"/>
</dbReference>
<dbReference type="Pfam" id="PF01171">
    <property type="entry name" value="ATP_bind_3"/>
    <property type="match status" value="1"/>
</dbReference>
<accession>A0A4V3CW58</accession>
<gene>
    <name evidence="6" type="primary">tilS</name>
    <name evidence="8" type="ORF">EDD54_1933</name>
</gene>
<dbReference type="GO" id="GO:0006400">
    <property type="term" value="P:tRNA modification"/>
    <property type="evidence" value="ECO:0007669"/>
    <property type="project" value="UniProtKB-UniRule"/>
</dbReference>
<keyword evidence="9" id="KW-1185">Reference proteome</keyword>
<comment type="domain">
    <text evidence="6">The N-terminal region contains the highly conserved SGGXDS motif, predicted to be a P-loop motif involved in ATP binding.</text>
</comment>
<protein>
    <recommendedName>
        <fullName evidence="6">tRNA(Ile)-lysidine synthase</fullName>
        <ecNumber evidence="6">6.3.4.19</ecNumber>
    </recommendedName>
    <alternativeName>
        <fullName evidence="6">tRNA(Ile)-2-lysyl-cytidine synthase</fullName>
    </alternativeName>
    <alternativeName>
        <fullName evidence="6">tRNA(Ile)-lysidine synthetase</fullName>
    </alternativeName>
</protein>
<dbReference type="PANTHER" id="PTHR43033">
    <property type="entry name" value="TRNA(ILE)-LYSIDINE SYNTHASE-RELATED"/>
    <property type="match status" value="1"/>
</dbReference>
<dbReference type="GO" id="GO:0005737">
    <property type="term" value="C:cytoplasm"/>
    <property type="evidence" value="ECO:0007669"/>
    <property type="project" value="UniProtKB-SubCell"/>
</dbReference>
<dbReference type="InterPro" id="IPR014729">
    <property type="entry name" value="Rossmann-like_a/b/a_fold"/>
</dbReference>